<evidence type="ECO:0000313" key="2">
    <source>
        <dbReference type="EMBL" id="SNT76809.1"/>
    </source>
</evidence>
<evidence type="ECO:0000313" key="3">
    <source>
        <dbReference type="Proteomes" id="UP000198307"/>
    </source>
</evidence>
<organism evidence="2 3">
    <name type="scientific">Paracoccus seriniphilus</name>
    <dbReference type="NCBI Taxonomy" id="184748"/>
    <lineage>
        <taxon>Bacteria</taxon>
        <taxon>Pseudomonadati</taxon>
        <taxon>Pseudomonadota</taxon>
        <taxon>Alphaproteobacteria</taxon>
        <taxon>Rhodobacterales</taxon>
        <taxon>Paracoccaceae</taxon>
        <taxon>Paracoccus</taxon>
    </lineage>
</organism>
<accession>A0A239Q2H2</accession>
<keyword evidence="1" id="KW-0472">Membrane</keyword>
<keyword evidence="1" id="KW-0812">Transmembrane</keyword>
<feature type="transmembrane region" description="Helical" evidence="1">
    <location>
        <begin position="123"/>
        <end position="144"/>
    </location>
</feature>
<dbReference type="EMBL" id="FZQB01000029">
    <property type="protein sequence ID" value="SNT76809.1"/>
    <property type="molecule type" value="Genomic_DNA"/>
</dbReference>
<protein>
    <submittedName>
        <fullName evidence="2">Uncharacterized protein</fullName>
    </submittedName>
</protein>
<feature type="transmembrane region" description="Helical" evidence="1">
    <location>
        <begin position="80"/>
        <end position="102"/>
    </location>
</feature>
<keyword evidence="3" id="KW-1185">Reference proteome</keyword>
<reference evidence="2 3" key="1">
    <citation type="submission" date="2017-07" db="EMBL/GenBank/DDBJ databases">
        <authorList>
            <person name="Sun Z.S."/>
            <person name="Albrecht U."/>
            <person name="Echele G."/>
            <person name="Lee C.C."/>
        </authorList>
    </citation>
    <scope>NUCLEOTIDE SEQUENCE [LARGE SCALE GENOMIC DNA]</scope>
    <source>
        <strain evidence="2 3">DSM 14827</strain>
    </source>
</reference>
<keyword evidence="1" id="KW-1133">Transmembrane helix</keyword>
<feature type="transmembrane region" description="Helical" evidence="1">
    <location>
        <begin position="164"/>
        <end position="192"/>
    </location>
</feature>
<gene>
    <name evidence="2" type="ORF">SAMN05444959_1298</name>
</gene>
<dbReference type="AlphaFoldDB" id="A0A239Q2H2"/>
<evidence type="ECO:0000256" key="1">
    <source>
        <dbReference type="SAM" id="Phobius"/>
    </source>
</evidence>
<sequence>MSDHLRKNSVARRSRYRFAHRFLRRFFSIGTFGRFVGLYIFLDVALVVTEGSMAKFAPEFLSNWPVATSASAIKESLRSIASYLIAAQVGVLGVISMALALITLIAQRESSSTDVKVYYHESFCFEVVASSIALLAILCAQLFWPVQAPLFWLGLDHPSPIFEAGLLGFHLSWLLLNLAGLAHFITTTFGFVQQSEREFLRNRYTANVVQPMEMTTRLRRHFYSAANTMLDGNDENADEEQPRATFGSEFGTPYSVELTSVFSRPKALRDVRMTWVLWALRRWAARCTDAATKKPKATTDGHWQKSPKIWFTPHLDGTLKGKQDWCRRCGGVPLDCIEKFVLRRAFCFQRIDENA</sequence>
<dbReference type="Proteomes" id="UP000198307">
    <property type="component" value="Unassembled WGS sequence"/>
</dbReference>
<proteinExistence type="predicted"/>
<feature type="transmembrane region" description="Helical" evidence="1">
    <location>
        <begin position="22"/>
        <end position="42"/>
    </location>
</feature>
<name>A0A239Q2H2_9RHOB</name>